<dbReference type="InterPro" id="IPR000249">
    <property type="entry name" value="BMC_dom"/>
</dbReference>
<evidence type="ECO:0000259" key="3">
    <source>
        <dbReference type="PROSITE" id="PS51931"/>
    </source>
</evidence>
<gene>
    <name evidence="4" type="primary">pduB</name>
    <name evidence="4" type="ORF">IAA60_01435</name>
</gene>
<reference evidence="4" key="2">
    <citation type="journal article" date="2021" name="PeerJ">
        <title>Extensive microbial diversity within the chicken gut microbiome revealed by metagenomics and culture.</title>
        <authorList>
            <person name="Gilroy R."/>
            <person name="Ravi A."/>
            <person name="Getino M."/>
            <person name="Pursley I."/>
            <person name="Horton D.L."/>
            <person name="Alikhan N.F."/>
            <person name="Baker D."/>
            <person name="Gharbi K."/>
            <person name="Hall N."/>
            <person name="Watson M."/>
            <person name="Adriaenssens E.M."/>
            <person name="Foster-Nyarko E."/>
            <person name="Jarju S."/>
            <person name="Secka A."/>
            <person name="Antonio M."/>
            <person name="Oren A."/>
            <person name="Chaudhuri R.R."/>
            <person name="La Ragione R."/>
            <person name="Hildebrand F."/>
            <person name="Pallen M.J."/>
        </authorList>
    </citation>
    <scope>NUCLEOTIDE SEQUENCE</scope>
    <source>
        <strain evidence="4">CHK181-108</strain>
    </source>
</reference>
<dbReference type="SMART" id="SM00877">
    <property type="entry name" value="BMC"/>
    <property type="match status" value="2"/>
</dbReference>
<dbReference type="PROSITE" id="PS51931">
    <property type="entry name" value="BMC_CP"/>
    <property type="match status" value="1"/>
</dbReference>
<feature type="domain" description="BMC circularly permuted" evidence="3">
    <location>
        <begin position="121"/>
        <end position="224"/>
    </location>
</feature>
<dbReference type="Pfam" id="PF00936">
    <property type="entry name" value="BMC"/>
    <property type="match status" value="2"/>
</dbReference>
<organism evidence="4 5">
    <name type="scientific">Candidatus Ornithomonoglobus intestinigallinarum</name>
    <dbReference type="NCBI Taxonomy" id="2840894"/>
    <lineage>
        <taxon>Bacteria</taxon>
        <taxon>Bacillati</taxon>
        <taxon>Bacillota</taxon>
        <taxon>Clostridia</taxon>
        <taxon>Candidatus Ornithomonoglobus</taxon>
    </lineage>
</organism>
<proteinExistence type="predicted"/>
<comment type="caution">
    <text evidence="4">The sequence shown here is derived from an EMBL/GenBank/DDBJ whole genome shotgun (WGS) entry which is preliminary data.</text>
</comment>
<accession>A0A9D1H1D9</accession>
<evidence type="ECO:0000256" key="2">
    <source>
        <dbReference type="ARBA" id="ARBA00024446"/>
    </source>
</evidence>
<evidence type="ECO:0000313" key="4">
    <source>
        <dbReference type="EMBL" id="HIT84545.1"/>
    </source>
</evidence>
<dbReference type="InterPro" id="IPR037233">
    <property type="entry name" value="CcmK-like_sf"/>
</dbReference>
<dbReference type="PIRSF" id="PIRSF012290">
    <property type="entry name" value="EutL_PduB"/>
    <property type="match status" value="1"/>
</dbReference>
<dbReference type="InterPro" id="IPR044870">
    <property type="entry name" value="BMC_CP"/>
</dbReference>
<dbReference type="SUPFAM" id="SSF143414">
    <property type="entry name" value="CcmK-like"/>
    <property type="match status" value="2"/>
</dbReference>
<evidence type="ECO:0000256" key="1">
    <source>
        <dbReference type="ARBA" id="ARBA00024322"/>
    </source>
</evidence>
<evidence type="ECO:0000313" key="5">
    <source>
        <dbReference type="Proteomes" id="UP000824165"/>
    </source>
</evidence>
<reference evidence="4" key="1">
    <citation type="submission" date="2020-10" db="EMBL/GenBank/DDBJ databases">
        <authorList>
            <person name="Gilroy R."/>
        </authorList>
    </citation>
    <scope>NUCLEOTIDE SEQUENCE</scope>
    <source>
        <strain evidence="4">CHK181-108</strain>
    </source>
</reference>
<dbReference type="AlphaFoldDB" id="A0A9D1H1D9"/>
<dbReference type="GO" id="GO:0031469">
    <property type="term" value="C:bacterial microcompartment"/>
    <property type="evidence" value="ECO:0007669"/>
    <property type="project" value="UniProtKB-SubCell"/>
</dbReference>
<keyword evidence="2" id="KW-1283">Bacterial microcompartment</keyword>
<dbReference type="NCBIfam" id="NF011944">
    <property type="entry name" value="PRK15415.1"/>
    <property type="match status" value="1"/>
</dbReference>
<sequence>MTANDMFGKCSLPEFTGAAVCDSIGITIPSLDGELKKQMKIPPHIKAVGLIGSRTGAGAQIKAVDDALKTSSAEIISIEIPRDTKGWGGHGNFIVFGGETPSDVRQCVKTALDNINTYAGEIYISEAGHMELQYSARAYTAINKAFGIPVGEPFGFVCASPAPIGLAAADAAVKAAGVEIVKTLRPSEGTSRSNEVIIIFTGEASAVKAAVAAGRHTALLLLRALGSEPLSVTEPYI</sequence>
<name>A0A9D1H1D9_9FIRM</name>
<dbReference type="Proteomes" id="UP000824165">
    <property type="component" value="Unassembled WGS sequence"/>
</dbReference>
<protein>
    <submittedName>
        <fullName evidence="4">Propanediol utilization microcompartment protein PduB</fullName>
    </submittedName>
</protein>
<comment type="subcellular location">
    <subcellularLocation>
        <location evidence="1">Bacterial microcompartment</location>
    </subcellularLocation>
</comment>
<dbReference type="EMBL" id="DVLU01000011">
    <property type="protein sequence ID" value="HIT84545.1"/>
    <property type="molecule type" value="Genomic_DNA"/>
</dbReference>
<dbReference type="Gene3D" id="3.30.70.1710">
    <property type="match status" value="2"/>
</dbReference>
<dbReference type="InterPro" id="IPR009193">
    <property type="entry name" value="EutL_PduB"/>
</dbReference>